<reference evidence="2" key="2">
    <citation type="submission" date="2021-09" db="EMBL/GenBank/DDBJ databases">
        <authorList>
            <person name="Gilroy R."/>
        </authorList>
    </citation>
    <scope>NUCLEOTIDE SEQUENCE</scope>
    <source>
        <strain evidence="2">ChiBcec21-2208</strain>
    </source>
</reference>
<comment type="caution">
    <text evidence="2">The sequence shown here is derived from an EMBL/GenBank/DDBJ whole genome shotgun (WGS) entry which is preliminary data.</text>
</comment>
<keyword evidence="1" id="KW-1133">Transmembrane helix</keyword>
<evidence type="ECO:0008006" key="4">
    <source>
        <dbReference type="Google" id="ProtNLM"/>
    </source>
</evidence>
<keyword evidence="1" id="KW-0472">Membrane</keyword>
<evidence type="ECO:0000313" key="3">
    <source>
        <dbReference type="Proteomes" id="UP000782880"/>
    </source>
</evidence>
<proteinExistence type="predicted"/>
<dbReference type="EMBL" id="DYVE01000176">
    <property type="protein sequence ID" value="HJG28327.1"/>
    <property type="molecule type" value="Genomic_DNA"/>
</dbReference>
<accession>A0A921IM67</accession>
<keyword evidence="1" id="KW-0812">Transmembrane</keyword>
<feature type="transmembrane region" description="Helical" evidence="1">
    <location>
        <begin position="191"/>
        <end position="214"/>
    </location>
</feature>
<dbReference type="Proteomes" id="UP000782880">
    <property type="component" value="Unassembled WGS sequence"/>
</dbReference>
<protein>
    <recommendedName>
        <fullName evidence="4">DUF1461 domain-containing protein</fullName>
    </recommendedName>
</protein>
<name>A0A921IM67_9FIRM</name>
<evidence type="ECO:0000256" key="1">
    <source>
        <dbReference type="SAM" id="Phobius"/>
    </source>
</evidence>
<organism evidence="2 3">
    <name type="scientific">Subdoligranulum variabile</name>
    <dbReference type="NCBI Taxonomy" id="214851"/>
    <lineage>
        <taxon>Bacteria</taxon>
        <taxon>Bacillati</taxon>
        <taxon>Bacillota</taxon>
        <taxon>Clostridia</taxon>
        <taxon>Eubacteriales</taxon>
        <taxon>Oscillospiraceae</taxon>
        <taxon>Subdoligranulum</taxon>
    </lineage>
</organism>
<sequence>MGFLAQAIASICGCLLALMLALNLTLFREGYYLHQLQNSGCLSLIYENISEAEQTIARTAGLRETILDEIVSQEDVDVAVIRRADEIWHGSTTQPDTPYADLVTYLQDTITKESGQMWTEADTVRYQQVQTVCEDMWRTNAVPPMANILNFLMQYRQVAWILVFVLAVLFVACQWLQIVFQKHWRQIGETLAAIGISVACGTTLTCIAISLSGWKNWMPATDAAYDLYVGWFRGLAPVVAACGFGLAALVWLASLYPYRMALYHESRKKHLTTKEQQL</sequence>
<evidence type="ECO:0000313" key="2">
    <source>
        <dbReference type="EMBL" id="HJG28327.1"/>
    </source>
</evidence>
<reference evidence="2" key="1">
    <citation type="journal article" date="2021" name="PeerJ">
        <title>Extensive microbial diversity within the chicken gut microbiome revealed by metagenomics and culture.</title>
        <authorList>
            <person name="Gilroy R."/>
            <person name="Ravi A."/>
            <person name="Getino M."/>
            <person name="Pursley I."/>
            <person name="Horton D.L."/>
            <person name="Alikhan N.F."/>
            <person name="Baker D."/>
            <person name="Gharbi K."/>
            <person name="Hall N."/>
            <person name="Watson M."/>
            <person name="Adriaenssens E.M."/>
            <person name="Foster-Nyarko E."/>
            <person name="Jarju S."/>
            <person name="Secka A."/>
            <person name="Antonio M."/>
            <person name="Oren A."/>
            <person name="Chaudhuri R.R."/>
            <person name="La Ragione R."/>
            <person name="Hildebrand F."/>
            <person name="Pallen M.J."/>
        </authorList>
    </citation>
    <scope>NUCLEOTIDE SEQUENCE</scope>
    <source>
        <strain evidence="2">ChiBcec21-2208</strain>
    </source>
</reference>
<feature type="transmembrane region" description="Helical" evidence="1">
    <location>
        <begin position="158"/>
        <end position="179"/>
    </location>
</feature>
<feature type="transmembrane region" description="Helical" evidence="1">
    <location>
        <begin position="234"/>
        <end position="258"/>
    </location>
</feature>
<gene>
    <name evidence="2" type="ORF">K8V20_06745</name>
</gene>
<dbReference type="AlphaFoldDB" id="A0A921IM67"/>